<dbReference type="AlphaFoldDB" id="A1ZVK6"/>
<evidence type="ECO:0000313" key="1">
    <source>
        <dbReference type="EMBL" id="EAY25549.1"/>
    </source>
</evidence>
<proteinExistence type="predicted"/>
<sequence>MTAKDEDKTDHEQINKIRSLIYTQQPANIELAFQLMVNVVAMPPDQALRILFVELLTLREHTGCSGKLDDPFVDFMIYGVQVRYFWDRNGIYYYTQGKKHCLLEMDRYHLLHVSNIRERCVQHFHQHLYQFGYLVAQQMKK</sequence>
<keyword evidence="2" id="KW-1185">Reference proteome</keyword>
<dbReference type="RefSeq" id="WP_002702544.1">
    <property type="nucleotide sequence ID" value="NZ_AAWS01000046.1"/>
</dbReference>
<organism evidence="1 2">
    <name type="scientific">Microscilla marina ATCC 23134</name>
    <dbReference type="NCBI Taxonomy" id="313606"/>
    <lineage>
        <taxon>Bacteria</taxon>
        <taxon>Pseudomonadati</taxon>
        <taxon>Bacteroidota</taxon>
        <taxon>Cytophagia</taxon>
        <taxon>Cytophagales</taxon>
        <taxon>Microscillaceae</taxon>
        <taxon>Microscilla</taxon>
    </lineage>
</organism>
<gene>
    <name evidence="1" type="ORF">M23134_00647</name>
</gene>
<reference evidence="1 2" key="1">
    <citation type="submission" date="2007-01" db="EMBL/GenBank/DDBJ databases">
        <authorList>
            <person name="Haygood M."/>
            <person name="Podell S."/>
            <person name="Anderson C."/>
            <person name="Hopkinson B."/>
            <person name="Roe K."/>
            <person name="Barbeau K."/>
            <person name="Gaasterland T."/>
            <person name="Ferriera S."/>
            <person name="Johnson J."/>
            <person name="Kravitz S."/>
            <person name="Beeson K."/>
            <person name="Sutton G."/>
            <person name="Rogers Y.-H."/>
            <person name="Friedman R."/>
            <person name="Frazier M."/>
            <person name="Venter J.C."/>
        </authorList>
    </citation>
    <scope>NUCLEOTIDE SEQUENCE [LARGE SCALE GENOMIC DNA]</scope>
    <source>
        <strain evidence="1 2">ATCC 23134</strain>
    </source>
</reference>
<accession>A1ZVK6</accession>
<dbReference type="EMBL" id="AAWS01000046">
    <property type="protein sequence ID" value="EAY25549.1"/>
    <property type="molecule type" value="Genomic_DNA"/>
</dbReference>
<protein>
    <submittedName>
        <fullName evidence="1">Uncharacterized protein</fullName>
    </submittedName>
</protein>
<dbReference type="Proteomes" id="UP000004095">
    <property type="component" value="Unassembled WGS sequence"/>
</dbReference>
<name>A1ZVK6_MICM2</name>
<comment type="caution">
    <text evidence="1">The sequence shown here is derived from an EMBL/GenBank/DDBJ whole genome shotgun (WGS) entry which is preliminary data.</text>
</comment>
<evidence type="ECO:0000313" key="2">
    <source>
        <dbReference type="Proteomes" id="UP000004095"/>
    </source>
</evidence>